<dbReference type="InterPro" id="IPR002182">
    <property type="entry name" value="NB-ARC"/>
</dbReference>
<dbReference type="PANTHER" id="PTHR46082">
    <property type="entry name" value="ATP/GTP-BINDING PROTEIN-RELATED"/>
    <property type="match status" value="1"/>
</dbReference>
<feature type="short sequence motif" description="DGA/G" evidence="3">
    <location>
        <begin position="204"/>
        <end position="206"/>
    </location>
</feature>
<dbReference type="Pfam" id="PF01734">
    <property type="entry name" value="Patatin"/>
    <property type="match status" value="1"/>
</dbReference>
<dbReference type="Proteomes" id="UP000191408">
    <property type="component" value="Unassembled WGS sequence"/>
</dbReference>
<dbReference type="InterPro" id="IPR002641">
    <property type="entry name" value="PNPLA_dom"/>
</dbReference>
<dbReference type="InterPro" id="IPR011990">
    <property type="entry name" value="TPR-like_helical_dom_sf"/>
</dbReference>
<dbReference type="Gene3D" id="3.40.1090.10">
    <property type="entry name" value="Cytosolic phospholipase A2 catalytic domain"/>
    <property type="match status" value="1"/>
</dbReference>
<dbReference type="AlphaFoldDB" id="A0A1V6N840"/>
<dbReference type="PANTHER" id="PTHR46082:SF6">
    <property type="entry name" value="AAA+ ATPASE DOMAIN-CONTAINING PROTEIN-RELATED"/>
    <property type="match status" value="1"/>
</dbReference>
<dbReference type="SUPFAM" id="SSF52151">
    <property type="entry name" value="FabD/lysophospholipase-like"/>
    <property type="match status" value="1"/>
</dbReference>
<dbReference type="EMBL" id="MDYM01000020">
    <property type="protein sequence ID" value="OQD60773.1"/>
    <property type="molecule type" value="Genomic_DNA"/>
</dbReference>
<dbReference type="SUPFAM" id="SSF48452">
    <property type="entry name" value="TPR-like"/>
    <property type="match status" value="2"/>
</dbReference>
<comment type="caution">
    <text evidence="5">The sequence shown here is derived from an EMBL/GenBank/DDBJ whole genome shotgun (WGS) entry which is preliminary data.</text>
</comment>
<accession>A0A1V6N840</accession>
<proteinExistence type="predicted"/>
<feature type="short sequence motif" description="GXGXXG" evidence="3">
    <location>
        <begin position="22"/>
        <end position="27"/>
    </location>
</feature>
<evidence type="ECO:0000313" key="5">
    <source>
        <dbReference type="EMBL" id="OQD60773.1"/>
    </source>
</evidence>
<keyword evidence="1 3" id="KW-0443">Lipid metabolism</keyword>
<evidence type="ECO:0000259" key="4">
    <source>
        <dbReference type="PROSITE" id="PS51635"/>
    </source>
</evidence>
<evidence type="ECO:0000256" key="2">
    <source>
        <dbReference type="PROSITE-ProRule" id="PRU00339"/>
    </source>
</evidence>
<keyword evidence="6" id="KW-1185">Reference proteome</keyword>
<evidence type="ECO:0000256" key="3">
    <source>
        <dbReference type="PROSITE-ProRule" id="PRU01161"/>
    </source>
</evidence>
<dbReference type="STRING" id="60169.A0A1V6N840"/>
<dbReference type="InterPro" id="IPR019734">
    <property type="entry name" value="TPR_rpt"/>
</dbReference>
<feature type="short sequence motif" description="GXSXG" evidence="3">
    <location>
        <begin position="62"/>
        <end position="66"/>
    </location>
</feature>
<dbReference type="CDD" id="cd07216">
    <property type="entry name" value="Pat17_PNPLA8_PNPLA9_like3"/>
    <property type="match status" value="1"/>
</dbReference>
<evidence type="ECO:0000256" key="1">
    <source>
        <dbReference type="ARBA" id="ARBA00023098"/>
    </source>
</evidence>
<dbReference type="InterPro" id="IPR053137">
    <property type="entry name" value="NLR-like"/>
</dbReference>
<dbReference type="InterPro" id="IPR016035">
    <property type="entry name" value="Acyl_Trfase/lysoPLipase"/>
</dbReference>
<dbReference type="PROSITE" id="PS50005">
    <property type="entry name" value="TPR"/>
    <property type="match status" value="1"/>
</dbReference>
<dbReference type="Pfam" id="PF13424">
    <property type="entry name" value="TPR_12"/>
    <property type="match status" value="2"/>
</dbReference>
<gene>
    <name evidence="5" type="ORF">PENPOL_c020G08966</name>
</gene>
<dbReference type="Gene3D" id="3.40.50.300">
    <property type="entry name" value="P-loop containing nucleotide triphosphate hydrolases"/>
    <property type="match status" value="1"/>
</dbReference>
<dbReference type="GO" id="GO:0043531">
    <property type="term" value="F:ADP binding"/>
    <property type="evidence" value="ECO:0007669"/>
    <property type="project" value="InterPro"/>
</dbReference>
<reference evidence="6" key="1">
    <citation type="journal article" date="2017" name="Nat. Microbiol.">
        <title>Global analysis of biosynthetic gene clusters reveals vast potential of secondary metabolite production in Penicillium species.</title>
        <authorList>
            <person name="Nielsen J.C."/>
            <person name="Grijseels S."/>
            <person name="Prigent S."/>
            <person name="Ji B."/>
            <person name="Dainat J."/>
            <person name="Nielsen K.F."/>
            <person name="Frisvad J.C."/>
            <person name="Workman M."/>
            <person name="Nielsen J."/>
        </authorList>
    </citation>
    <scope>NUCLEOTIDE SEQUENCE [LARGE SCALE GENOMIC DNA]</scope>
    <source>
        <strain evidence="6">IBT 4502</strain>
    </source>
</reference>
<keyword evidence="3" id="KW-0442">Lipid degradation</keyword>
<dbReference type="Pfam" id="PF00931">
    <property type="entry name" value="NB-ARC"/>
    <property type="match status" value="1"/>
</dbReference>
<feature type="active site" description="Proton acceptor" evidence="3">
    <location>
        <position position="204"/>
    </location>
</feature>
<protein>
    <recommendedName>
        <fullName evidence="4">PNPLA domain-containing protein</fullName>
    </recommendedName>
</protein>
<keyword evidence="2" id="KW-0802">TPR repeat</keyword>
<dbReference type="Gene3D" id="1.25.40.10">
    <property type="entry name" value="Tetratricopeptide repeat domain"/>
    <property type="match status" value="2"/>
</dbReference>
<keyword evidence="3" id="KW-0378">Hydrolase</keyword>
<dbReference type="GO" id="GO:0016042">
    <property type="term" value="P:lipid catabolic process"/>
    <property type="evidence" value="ECO:0007669"/>
    <property type="project" value="UniProtKB-UniRule"/>
</dbReference>
<organism evidence="5 6">
    <name type="scientific">Penicillium polonicum</name>
    <dbReference type="NCBI Taxonomy" id="60169"/>
    <lineage>
        <taxon>Eukaryota</taxon>
        <taxon>Fungi</taxon>
        <taxon>Dikarya</taxon>
        <taxon>Ascomycota</taxon>
        <taxon>Pezizomycotina</taxon>
        <taxon>Eurotiomycetes</taxon>
        <taxon>Eurotiomycetidae</taxon>
        <taxon>Eurotiales</taxon>
        <taxon>Aspergillaceae</taxon>
        <taxon>Penicillium</taxon>
    </lineage>
</organism>
<dbReference type="SUPFAM" id="SSF52540">
    <property type="entry name" value="P-loop containing nucleoside triphosphate hydrolases"/>
    <property type="match status" value="1"/>
</dbReference>
<dbReference type="PROSITE" id="PS51635">
    <property type="entry name" value="PNPLA"/>
    <property type="match status" value="1"/>
</dbReference>
<feature type="domain" description="PNPLA" evidence="4">
    <location>
        <begin position="18"/>
        <end position="217"/>
    </location>
</feature>
<dbReference type="OrthoDB" id="1577640at2759"/>
<evidence type="ECO:0000313" key="6">
    <source>
        <dbReference type="Proteomes" id="UP000191408"/>
    </source>
</evidence>
<dbReference type="GO" id="GO:0046486">
    <property type="term" value="P:glycerolipid metabolic process"/>
    <property type="evidence" value="ECO:0007669"/>
    <property type="project" value="UniProtKB-ARBA"/>
</dbReference>
<feature type="active site" description="Nucleophile" evidence="3">
    <location>
        <position position="64"/>
    </location>
</feature>
<name>A0A1V6N840_PENPO</name>
<sequence>MATEIGPSPLDTNGLCLLSLDGGGVRGLSSLLILKDVMTQLNSEREDNQRLKPCDVFDLIGGTSTGGLIAIMLGRLEMGVEECILAYTELMESVFSEKINNVPVDWSGNIVSQYDSKKLKKAIENVILRAGLLPTDLMNDGKPRHSKTFVCTTSKDTFQVTRLRSYSVSNEIALQATICEAALATSAATRFFDSVSIGNHKFVDGAFGANNPIEEVEEEAADIWCTTSRDLKPLVKCLVSVGTGNPAQVPMDDNVLKFLSKTLVRMATKPESTERRFMARWSNEVKGKRYFRFNVEQGLQQVHMTEFEKQNVIESATYAYLHHSSQKVRVRDCIMNLSGKEGKTSIDFETIIREHGARIDRHRILQTINASENNFGHKKAAGWFVPLERNPRYVDREVVGKVKRRLFLNNRAERIAIFGLGGIGKTQIALELAYQTREIYPDCAIFWLPAVDMESLQQAYQTVADQLGIGLDDTKEDLKTRVKDHLSKPSSGRWLLIFDNADEIDMWTESEDFTYGGLKGYLPTSDQGAILFTTRSNKVAQYLATTDIIKIPELDENKATHVLRNSLVDKEVLHDTESTLKLLSRLTFLPLAIVQAASFINENGTTLAGYVELLDGQEQSAIDLLSEDFEDKGRYKSIRNPVATTWLTSFEQIRRQSPLAADHLCFMACMQEKDILVSLLPPHPNVEQQKAIGLLSSYSFVRLRHEDSRLDMHRLVHLATRNWLQSIGSLRQWQSYVLLWLNARFPDIDVMYRSQWRATVPHALRVLTLTQKEDPAPERVYLLLKVAMCQMNDARGKEAEAIYGEAVEISETMPDLDSGWTILALRGLVDIYMDQGKTEKALRLLGEIIETQKRLHGSDSLEVNRVLAHLSTCCFIARDFEKAQALYKEVIPYLLKTLGPAHWETMDLISRLTMAYLYNGQLSDATELSEQLLQLTKRIFGSDHPRTSRVMTRMGIIYLERWQLKKAEALFTAALEIDKRICGPEHPNTIAVMGWLATTWKHQGRTKIAIALKTECVSLSGRVNGLDHSWTKLEYSHLEAWTNPKTFHSYLVNNLCYAQRGYIILERRTHYPKVQVLGRWVSRPAKTDPLLREIQEAVKGLTIPR</sequence>
<feature type="repeat" description="TPR" evidence="2">
    <location>
        <begin position="948"/>
        <end position="981"/>
    </location>
</feature>
<dbReference type="InterPro" id="IPR027417">
    <property type="entry name" value="P-loop_NTPase"/>
</dbReference>
<dbReference type="GO" id="GO:0016787">
    <property type="term" value="F:hydrolase activity"/>
    <property type="evidence" value="ECO:0007669"/>
    <property type="project" value="UniProtKB-UniRule"/>
</dbReference>